<comment type="caution">
    <text evidence="3">The sequence shown here is derived from an EMBL/GenBank/DDBJ whole genome shotgun (WGS) entry which is preliminary data.</text>
</comment>
<dbReference type="PANTHER" id="PTHR30273:SF2">
    <property type="entry name" value="PROTEIN FECR"/>
    <property type="match status" value="1"/>
</dbReference>
<accession>A0A8J2YWK7</accession>
<name>A0A8J2YWK7_9PROT</name>
<dbReference type="InterPro" id="IPR006860">
    <property type="entry name" value="FecR"/>
</dbReference>
<reference evidence="3" key="1">
    <citation type="journal article" date="2014" name="Int. J. Syst. Evol. Microbiol.">
        <title>Complete genome sequence of Corynebacterium casei LMG S-19264T (=DSM 44701T), isolated from a smear-ripened cheese.</title>
        <authorList>
            <consortium name="US DOE Joint Genome Institute (JGI-PGF)"/>
            <person name="Walter F."/>
            <person name="Albersmeier A."/>
            <person name="Kalinowski J."/>
            <person name="Ruckert C."/>
        </authorList>
    </citation>
    <scope>NUCLEOTIDE SEQUENCE</scope>
    <source>
        <strain evidence="3">CGMCC 1.15725</strain>
    </source>
</reference>
<evidence type="ECO:0000313" key="4">
    <source>
        <dbReference type="Proteomes" id="UP000646365"/>
    </source>
</evidence>
<proteinExistence type="predicted"/>
<dbReference type="PANTHER" id="PTHR30273">
    <property type="entry name" value="PERIPLASMIC SIGNAL SENSOR AND SIGMA FACTOR ACTIVATOR FECR-RELATED"/>
    <property type="match status" value="1"/>
</dbReference>
<dbReference type="Pfam" id="PF04773">
    <property type="entry name" value="FecR"/>
    <property type="match status" value="1"/>
</dbReference>
<dbReference type="Gene3D" id="2.60.120.1440">
    <property type="match status" value="1"/>
</dbReference>
<organism evidence="3 4">
    <name type="scientific">Aliidongia dinghuensis</name>
    <dbReference type="NCBI Taxonomy" id="1867774"/>
    <lineage>
        <taxon>Bacteria</taxon>
        <taxon>Pseudomonadati</taxon>
        <taxon>Pseudomonadota</taxon>
        <taxon>Alphaproteobacteria</taxon>
        <taxon>Rhodospirillales</taxon>
        <taxon>Dongiaceae</taxon>
        <taxon>Aliidongia</taxon>
    </lineage>
</organism>
<sequence length="334" mass="35028">MTGPDNPPATPTRLEHEAYGWVVRFISGEAGPDDIEALKAWSAQSPAHAAAFDEASKVWQAAAPLRRRQPAVAKPDTFRAVERSYPSGRSHLGRRAFLGGALAASAAGAAAMAVHPPLGLWPSWSEFAADYRTGIGERRQIVLAGHVSIDMNTRTSVALRPAGGEVGQVELIAGEAMISALPKASGSFAVFAGDGRAIAADARFNIRRDGGSVCVTCMQGQVRVEAGPMALPLSAGQQVVYAGSDIGTAIQVDSAVVAAWQDGIVIFDATPVAQVIEEVNRYRPGRVILTSAALGRERFSARFRIASIDGVVGQLEQVFHARATTLPGGIVLLG</sequence>
<reference evidence="3" key="2">
    <citation type="submission" date="2020-09" db="EMBL/GenBank/DDBJ databases">
        <authorList>
            <person name="Sun Q."/>
            <person name="Zhou Y."/>
        </authorList>
    </citation>
    <scope>NUCLEOTIDE SEQUENCE</scope>
    <source>
        <strain evidence="3">CGMCC 1.15725</strain>
    </source>
</reference>
<dbReference type="InterPro" id="IPR032623">
    <property type="entry name" value="FecR_N"/>
</dbReference>
<dbReference type="Proteomes" id="UP000646365">
    <property type="component" value="Unassembled WGS sequence"/>
</dbReference>
<evidence type="ECO:0000313" key="3">
    <source>
        <dbReference type="EMBL" id="GGF32208.1"/>
    </source>
</evidence>
<evidence type="ECO:0000259" key="2">
    <source>
        <dbReference type="Pfam" id="PF16220"/>
    </source>
</evidence>
<gene>
    <name evidence="3" type="primary">vreR</name>
    <name evidence="3" type="ORF">GCM10011611_42990</name>
</gene>
<dbReference type="RefSeq" id="WP_189049593.1">
    <property type="nucleotide sequence ID" value="NZ_BMJQ01000011.1"/>
</dbReference>
<dbReference type="PIRSF" id="PIRSF018266">
    <property type="entry name" value="FecR"/>
    <property type="match status" value="1"/>
</dbReference>
<evidence type="ECO:0000259" key="1">
    <source>
        <dbReference type="Pfam" id="PF04773"/>
    </source>
</evidence>
<dbReference type="Pfam" id="PF16220">
    <property type="entry name" value="DUF4880"/>
    <property type="match status" value="1"/>
</dbReference>
<feature type="domain" description="FecR protein" evidence="1">
    <location>
        <begin position="130"/>
        <end position="223"/>
    </location>
</feature>
<keyword evidence="4" id="KW-1185">Reference proteome</keyword>
<dbReference type="EMBL" id="BMJQ01000011">
    <property type="protein sequence ID" value="GGF32208.1"/>
    <property type="molecule type" value="Genomic_DNA"/>
</dbReference>
<feature type="domain" description="FecR N-terminal" evidence="2">
    <location>
        <begin position="17"/>
        <end position="57"/>
    </location>
</feature>
<dbReference type="InterPro" id="IPR012373">
    <property type="entry name" value="Ferrdict_sens_TM"/>
</dbReference>
<dbReference type="GO" id="GO:0016989">
    <property type="term" value="F:sigma factor antagonist activity"/>
    <property type="evidence" value="ECO:0007669"/>
    <property type="project" value="TreeGrafter"/>
</dbReference>
<dbReference type="Gene3D" id="3.55.50.30">
    <property type="match status" value="1"/>
</dbReference>
<dbReference type="AlphaFoldDB" id="A0A8J2YWK7"/>
<protein>
    <submittedName>
        <fullName evidence="3">Sigma factor regulator VreR</fullName>
    </submittedName>
</protein>